<dbReference type="PRINTS" id="PR00781">
    <property type="entry name" value="LIPOSIGPTASE"/>
</dbReference>
<comment type="caution">
    <text evidence="12">The sequence shown here is derived from an EMBL/GenBank/DDBJ whole genome shotgun (WGS) entry which is preliminary data.</text>
</comment>
<dbReference type="PANTHER" id="PTHR33695:SF1">
    <property type="entry name" value="LIPOPROTEIN SIGNAL PEPTIDASE"/>
    <property type="match status" value="1"/>
</dbReference>
<evidence type="ECO:0000256" key="1">
    <source>
        <dbReference type="ARBA" id="ARBA00006139"/>
    </source>
</evidence>
<keyword evidence="5 9" id="KW-0064">Aspartyl protease</keyword>
<comment type="similarity">
    <text evidence="1 9 11">Belongs to the peptidase A8 family.</text>
</comment>
<dbReference type="EC" id="3.4.23.36" evidence="9"/>
<evidence type="ECO:0000256" key="4">
    <source>
        <dbReference type="ARBA" id="ARBA00022692"/>
    </source>
</evidence>
<dbReference type="GO" id="GO:0006508">
    <property type="term" value="P:proteolysis"/>
    <property type="evidence" value="ECO:0007669"/>
    <property type="project" value="UniProtKB-KW"/>
</dbReference>
<comment type="catalytic activity">
    <reaction evidence="9 10">
        <text>Release of signal peptides from bacterial membrane prolipoproteins. Hydrolyzes -Xaa-Yaa-Zaa-|-(S,diacylglyceryl)Cys-, in which Xaa is hydrophobic (preferably Leu), and Yaa (Ala or Ser) and Zaa (Gly or Ala) have small, neutral side chains.</text>
        <dbReference type="EC" id="3.4.23.36"/>
    </reaction>
</comment>
<comment type="pathway">
    <text evidence="9">Protein modification; lipoprotein biosynthesis (signal peptide cleavage).</text>
</comment>
<dbReference type="InterPro" id="IPR001872">
    <property type="entry name" value="Peptidase_A8"/>
</dbReference>
<evidence type="ECO:0000256" key="2">
    <source>
        <dbReference type="ARBA" id="ARBA00022475"/>
    </source>
</evidence>
<dbReference type="GO" id="GO:0005886">
    <property type="term" value="C:plasma membrane"/>
    <property type="evidence" value="ECO:0007669"/>
    <property type="project" value="UniProtKB-SubCell"/>
</dbReference>
<dbReference type="Proteomes" id="UP000186341">
    <property type="component" value="Unassembled WGS sequence"/>
</dbReference>
<keyword evidence="6 9" id="KW-0378">Hydrolase</keyword>
<keyword evidence="3 9" id="KW-0645">Protease</keyword>
<evidence type="ECO:0000313" key="13">
    <source>
        <dbReference type="Proteomes" id="UP000186341"/>
    </source>
</evidence>
<evidence type="ECO:0000256" key="8">
    <source>
        <dbReference type="ARBA" id="ARBA00023136"/>
    </source>
</evidence>
<feature type="transmembrane region" description="Helical" evidence="9">
    <location>
        <begin position="86"/>
        <end position="102"/>
    </location>
</feature>
<comment type="caution">
    <text evidence="9">Lacks conserved residue(s) required for the propagation of feature annotation.</text>
</comment>
<evidence type="ECO:0000256" key="11">
    <source>
        <dbReference type="RuleBase" id="RU004181"/>
    </source>
</evidence>
<dbReference type="PANTHER" id="PTHR33695">
    <property type="entry name" value="LIPOPROTEIN SIGNAL PEPTIDASE"/>
    <property type="match status" value="1"/>
</dbReference>
<evidence type="ECO:0000313" key="12">
    <source>
        <dbReference type="EMBL" id="OLU42469.1"/>
    </source>
</evidence>
<evidence type="ECO:0000256" key="6">
    <source>
        <dbReference type="ARBA" id="ARBA00022801"/>
    </source>
</evidence>
<dbReference type="AlphaFoldDB" id="A0A1U7NIT8"/>
<keyword evidence="7 9" id="KW-1133">Transmembrane helix</keyword>
<evidence type="ECO:0000256" key="5">
    <source>
        <dbReference type="ARBA" id="ARBA00022750"/>
    </source>
</evidence>
<dbReference type="NCBIfam" id="TIGR00077">
    <property type="entry name" value="lspA"/>
    <property type="match status" value="1"/>
</dbReference>
<feature type="transmembrane region" description="Helical" evidence="9">
    <location>
        <begin position="114"/>
        <end position="145"/>
    </location>
</feature>
<evidence type="ECO:0000256" key="7">
    <source>
        <dbReference type="ARBA" id="ARBA00022989"/>
    </source>
</evidence>
<dbReference type="HAMAP" id="MF_00161">
    <property type="entry name" value="LspA"/>
    <property type="match status" value="1"/>
</dbReference>
<dbReference type="EMBL" id="MPJW01000056">
    <property type="protein sequence ID" value="OLU42469.1"/>
    <property type="molecule type" value="Genomic_DNA"/>
</dbReference>
<evidence type="ECO:0000256" key="3">
    <source>
        <dbReference type="ARBA" id="ARBA00022670"/>
    </source>
</evidence>
<keyword evidence="8 9" id="KW-0472">Membrane</keyword>
<gene>
    <name evidence="9" type="primary">lspA</name>
    <name evidence="12" type="ORF">BO222_01550</name>
</gene>
<dbReference type="GO" id="GO:0004190">
    <property type="term" value="F:aspartic-type endopeptidase activity"/>
    <property type="evidence" value="ECO:0007669"/>
    <property type="project" value="UniProtKB-UniRule"/>
</dbReference>
<reference evidence="12 13" key="1">
    <citation type="submission" date="2016-11" db="EMBL/GenBank/DDBJ databases">
        <title>Description of two novel members of the family Erysipelotrichaceae: Ileibacterium lipovorans gen. nov., sp. nov. and Dubosiella newyorkensis, gen. nov., sp. nov.</title>
        <authorList>
            <person name="Cox L.M."/>
            <person name="Sohn J."/>
            <person name="Tyrrell K.L."/>
            <person name="Citron D.M."/>
            <person name="Lawson P.A."/>
            <person name="Patel N.B."/>
            <person name="Iizumi T."/>
            <person name="Perez-Perez G.I."/>
            <person name="Goldstein E.J."/>
            <person name="Blaser M.J."/>
        </authorList>
    </citation>
    <scope>NUCLEOTIDE SEQUENCE [LARGE SCALE GENOMIC DNA]</scope>
    <source>
        <strain evidence="12 13">NYU-BL-A3</strain>
    </source>
</reference>
<keyword evidence="13" id="KW-1185">Reference proteome</keyword>
<accession>A0A1U7NIT8</accession>
<proteinExistence type="inferred from homology"/>
<name>A0A1U7NIT8_9FIRM</name>
<feature type="transmembrane region" description="Helical" evidence="9">
    <location>
        <begin position="50"/>
        <end position="79"/>
    </location>
</feature>
<feature type="active site" evidence="9">
    <location>
        <position position="112"/>
    </location>
</feature>
<evidence type="ECO:0000256" key="9">
    <source>
        <dbReference type="HAMAP-Rule" id="MF_00161"/>
    </source>
</evidence>
<comment type="function">
    <text evidence="9 10">This protein specifically catalyzes the removal of signal peptides from prolipoproteins.</text>
</comment>
<dbReference type="Pfam" id="PF01252">
    <property type="entry name" value="Peptidase_A8"/>
    <property type="match status" value="1"/>
</dbReference>
<comment type="subcellular location">
    <subcellularLocation>
        <location evidence="9">Cell membrane</location>
        <topology evidence="9">Multi-pass membrane protein</topology>
    </subcellularLocation>
</comment>
<dbReference type="PROSITE" id="PS00855">
    <property type="entry name" value="SPASE_II"/>
    <property type="match status" value="1"/>
</dbReference>
<keyword evidence="2 9" id="KW-1003">Cell membrane</keyword>
<feature type="active site" evidence="9">
    <location>
        <position position="130"/>
    </location>
</feature>
<protein>
    <recommendedName>
        <fullName evidence="9">Lipoprotein signal peptidase</fullName>
        <ecNumber evidence="9">3.4.23.36</ecNumber>
    </recommendedName>
    <alternativeName>
        <fullName evidence="9">Prolipoprotein signal peptidase</fullName>
    </alternativeName>
    <alternativeName>
        <fullName evidence="9">Signal peptidase II</fullName>
        <shortName evidence="9">SPase II</shortName>
    </alternativeName>
</protein>
<organism evidence="12 13">
    <name type="scientific">Ileibacterium valens</name>
    <dbReference type="NCBI Taxonomy" id="1862668"/>
    <lineage>
        <taxon>Bacteria</taxon>
        <taxon>Bacillati</taxon>
        <taxon>Bacillota</taxon>
        <taxon>Erysipelotrichia</taxon>
        <taxon>Erysipelotrichales</taxon>
        <taxon>Erysipelotrichaceae</taxon>
        <taxon>Ileibacterium</taxon>
    </lineage>
</organism>
<dbReference type="UniPathway" id="UPA00665"/>
<evidence type="ECO:0000256" key="10">
    <source>
        <dbReference type="RuleBase" id="RU000594"/>
    </source>
</evidence>
<keyword evidence="4 9" id="KW-0812">Transmembrane</keyword>
<sequence>MLVSSLLLIVLLVGLDQWTKAAVTKAIPLHESIVMIPGFFDLTNVRNTGAAFSMFAGMGMGFFIVLTIGAILAMIYYFIHTDDLRIEWCLALITAGAIGNLIDRATLGYVRDFFQFYIFGWPFAVFNIADVCVSVGFVLLVVFMIMDEWKEKREHAGLQQ</sequence>